<keyword evidence="1 5" id="KW-0479">Metal-binding</keyword>
<feature type="region of interest" description="Disordered" evidence="6">
    <location>
        <begin position="1"/>
        <end position="35"/>
    </location>
</feature>
<dbReference type="PANTHER" id="PTHR46695:SF4">
    <property type="entry name" value="ZINC FINGER CCCH DOMAIN-CONTAINING PROTEIN 44"/>
    <property type="match status" value="1"/>
</dbReference>
<dbReference type="SUPFAM" id="SSF90229">
    <property type="entry name" value="CCCH zinc finger"/>
    <property type="match status" value="1"/>
</dbReference>
<evidence type="ECO:0000259" key="8">
    <source>
        <dbReference type="PROSITE" id="PS50103"/>
    </source>
</evidence>
<feature type="compositionally biased region" description="Polar residues" evidence="6">
    <location>
        <begin position="1482"/>
        <end position="1516"/>
    </location>
</feature>
<feature type="domain" description="Plus3" evidence="10">
    <location>
        <begin position="493"/>
        <end position="626"/>
    </location>
</feature>
<feature type="domain" description="PHD-type" evidence="7">
    <location>
        <begin position="119"/>
        <end position="185"/>
    </location>
</feature>
<reference evidence="12 13" key="1">
    <citation type="journal article" date="2006" name="Science">
        <title>The genome of black cottonwood, Populus trichocarpa (Torr. &amp; Gray).</title>
        <authorList>
            <person name="Tuskan G.A."/>
            <person name="Difazio S."/>
            <person name="Jansson S."/>
            <person name="Bohlmann J."/>
            <person name="Grigoriev I."/>
            <person name="Hellsten U."/>
            <person name="Putnam N."/>
            <person name="Ralph S."/>
            <person name="Rombauts S."/>
            <person name="Salamov A."/>
            <person name="Schein J."/>
            <person name="Sterck L."/>
            <person name="Aerts A."/>
            <person name="Bhalerao R.R."/>
            <person name="Bhalerao R.P."/>
            <person name="Blaudez D."/>
            <person name="Boerjan W."/>
            <person name="Brun A."/>
            <person name="Brunner A."/>
            <person name="Busov V."/>
            <person name="Campbell M."/>
            <person name="Carlson J."/>
            <person name="Chalot M."/>
            <person name="Chapman J."/>
            <person name="Chen G.L."/>
            <person name="Cooper D."/>
            <person name="Coutinho P.M."/>
            <person name="Couturier J."/>
            <person name="Covert S."/>
            <person name="Cronk Q."/>
            <person name="Cunningham R."/>
            <person name="Davis J."/>
            <person name="Degroeve S."/>
            <person name="Dejardin A."/>
            <person name="Depamphilis C."/>
            <person name="Detter J."/>
            <person name="Dirks B."/>
            <person name="Dubchak I."/>
            <person name="Duplessis S."/>
            <person name="Ehlting J."/>
            <person name="Ellis B."/>
            <person name="Gendler K."/>
            <person name="Goodstein D."/>
            <person name="Gribskov M."/>
            <person name="Grimwood J."/>
            <person name="Groover A."/>
            <person name="Gunter L."/>
            <person name="Hamberger B."/>
            <person name="Heinze B."/>
            <person name="Helariutta Y."/>
            <person name="Henrissat B."/>
            <person name="Holligan D."/>
            <person name="Holt R."/>
            <person name="Huang W."/>
            <person name="Islam-Faridi N."/>
            <person name="Jones S."/>
            <person name="Jones-Rhoades M."/>
            <person name="Jorgensen R."/>
            <person name="Joshi C."/>
            <person name="Kangasjarvi J."/>
            <person name="Karlsson J."/>
            <person name="Kelleher C."/>
            <person name="Kirkpatrick R."/>
            <person name="Kirst M."/>
            <person name="Kohler A."/>
            <person name="Kalluri U."/>
            <person name="Larimer F."/>
            <person name="Leebens-Mack J."/>
            <person name="Leple J.C."/>
            <person name="Locascio P."/>
            <person name="Lou Y."/>
            <person name="Lucas S."/>
            <person name="Martin F."/>
            <person name="Montanini B."/>
            <person name="Napoli C."/>
            <person name="Nelson D.R."/>
            <person name="Nelson C."/>
            <person name="Nieminen K."/>
            <person name="Nilsson O."/>
            <person name="Pereda V."/>
            <person name="Peter G."/>
            <person name="Philippe R."/>
            <person name="Pilate G."/>
            <person name="Poliakov A."/>
            <person name="Razumovskaya J."/>
            <person name="Richardson P."/>
            <person name="Rinaldi C."/>
            <person name="Ritland K."/>
            <person name="Rouze P."/>
            <person name="Ryaboy D."/>
            <person name="Schmutz J."/>
            <person name="Schrader J."/>
            <person name="Segerman B."/>
            <person name="Shin H."/>
            <person name="Siddiqui A."/>
            <person name="Sterky F."/>
            <person name="Terry A."/>
            <person name="Tsai C.J."/>
            <person name="Uberbacher E."/>
            <person name="Unneberg P."/>
            <person name="Vahala J."/>
            <person name="Wall K."/>
            <person name="Wessler S."/>
            <person name="Yang G."/>
            <person name="Yin T."/>
            <person name="Douglas C."/>
            <person name="Marra M."/>
            <person name="Sandberg G."/>
            <person name="Van de Peer Y."/>
            <person name="Rokhsar D."/>
        </authorList>
    </citation>
    <scope>NUCLEOTIDE SEQUENCE [LARGE SCALE GENOMIC DNA]</scope>
    <source>
        <strain evidence="13">cv. Nisqually</strain>
    </source>
</reference>
<dbReference type="PROSITE" id="PS50103">
    <property type="entry name" value="ZF_C3H1"/>
    <property type="match status" value="1"/>
</dbReference>
<feature type="compositionally biased region" description="Polar residues" evidence="6">
    <location>
        <begin position="1347"/>
        <end position="1363"/>
    </location>
</feature>
<dbReference type="SUPFAM" id="SSF47592">
    <property type="entry name" value="SWIB/MDM2 domain"/>
    <property type="match status" value="1"/>
</dbReference>
<dbReference type="PANTHER" id="PTHR46695">
    <property type="entry name" value="ZINC FINGER CCCH DOMAIN-CONTAINING PROTEIN 44-RELATED"/>
    <property type="match status" value="1"/>
</dbReference>
<dbReference type="SMART" id="SM00249">
    <property type="entry name" value="PHD"/>
    <property type="match status" value="1"/>
</dbReference>
<dbReference type="InterPro" id="IPR011011">
    <property type="entry name" value="Znf_FYVE_PHD"/>
</dbReference>
<dbReference type="Pfam" id="PF02201">
    <property type="entry name" value="SWIB"/>
    <property type="match status" value="1"/>
</dbReference>
<accession>A0A2K2AFG8</accession>
<dbReference type="InterPro" id="IPR004343">
    <property type="entry name" value="Plus-3_dom"/>
</dbReference>
<feature type="compositionally biased region" description="Polar residues" evidence="6">
    <location>
        <begin position="710"/>
        <end position="738"/>
    </location>
</feature>
<dbReference type="GO" id="GO:0003677">
    <property type="term" value="F:DNA binding"/>
    <property type="evidence" value="ECO:0007669"/>
    <property type="project" value="UniProtKB-KW"/>
</dbReference>
<dbReference type="PROSITE" id="PS50829">
    <property type="entry name" value="GYF"/>
    <property type="match status" value="1"/>
</dbReference>
<dbReference type="GO" id="GO:0008270">
    <property type="term" value="F:zinc ion binding"/>
    <property type="evidence" value="ECO:0007669"/>
    <property type="project" value="UniProtKB-KW"/>
</dbReference>
<evidence type="ECO:0000256" key="2">
    <source>
        <dbReference type="ARBA" id="ARBA00022771"/>
    </source>
</evidence>
<sequence>MRQQQEDYRPSIPDGTEEDAPKLFDNSLPISDPMSIDQCETIPQMDGSQLLGAPVTAATSDVDLSERESVHTVPVVEVTNDSKIAEIITGKRKRGRPPKIQGKLGPPAFSAQRKKKDEEDVCFICFDGGSLVLCDRRGCPKAYHAACIKRDEAFFRSKAKWNCGWHICSSCQKASHYMCYTCTYSLCKGCTKDADYLCVQGNKGFCGACMRTIMLIENIATGNQEMVQVDFDDTTSWEYLFKVYWIYLKAKLSLTVDELIKAKNPWKGDELPKAKNSWIGAGAMAHKQEPPGEFWHGNDNKGSFSNSYCGNVEAIHAKRRKMDQTKLHTEENSLFMEKSCVDKVTHLPEGTLWATKGLLEFVSHMKNGDMSVLSKFDVQSLLLEYVKRNNLRDPRQKSHIVCDSRLIKLFGKEHVGHFEMLKLLDYHFLVKEESPADDETAAMRISDAVGGQVEAVRNNDSQLMSGSDRRHKTRKRTDERGPQINSNPEEYAAIDVHNISLLYLKRSLMENLMDDAGKFHEKVVGSFVRIRTSGGDQKEDSYRLVQVVGTNKVAESYKFGTRTTDIMLEILNLDKKEVISIDGISNQEFSEDECKRLSQSIKCGLIKPFTVGEIQKRAMVIQDVKVCDHLEADILRLNHLRDRASEKGHRKELRECVEKLEILKSPEERQRRLLEIPYVHTDLNINSSYESEEDAGVSHKKIQGDHARTRNASAGRNGAEFNSSDIGNSPQNSAFSTEQSRDICTTFHVDRDGTTLVHERLSESMQSQGGEHIGLNGQNTSKNRAASTGLMTGDWNSEAAVQCGSDPGVASRNIPPPLSTGREQLVDIETDKLWHYQDPTGKTQGPFAMAQLRKWSTSGLFPHDLRVWKINEKPDDSILLTNALVGRFHKEPALSHNRSSLAQEATVSSDKDKMHEFGMNQNIDAVQLDNKNINNWKSVQNNASANCNDDDEFLGSNAWDAHSSSWTTSMNATIPNNGQAQLALQLLELSKGCKASSNQSNMCNSLSLFPSSGKLGETPSLQVKEEHEDEKRIYDLSDVNGNSLKTPEGKNNIGKSDDRQADSESYSNQSSGQNWRPPVKSSSGWDSNSTLVSGTKSVETSQKNEEMEFFDLPCPTPKQQLEDLQGQAVENNHTTSKLPVLDSGPCWSTASSLAVGGAQLAGVASEWGGYSPAPVKSVEEWDSNHVSTSSLKPTDGGSDHAATLTPDSGQLTHTPPTHPVIDAPDWQPIIPEPAEFCSLVDESVSDLLAEVEAMESLGGLPSPTSKLCSAGELTRGYDDDCFSPVEEFSPAPDPGKSDAFSSTADIQIPSQLTVVSEALLLCHMPSRPTVIDKPLGVSLMPSQLTVANESHQISCTPSQSTITDEPLEKSQRPSQSTLTDEPLGLSQTDAPNPQKSFSEHSSTSPEVEGNMKPKDVSVNQRVRGSETQPPASSAGNQGESGSDIQPTTPSTVSELEAGSDLQQPSPSNKDASRGTVKGRVAQGNTNMVWGNGHGTIQQHAKTSAANSTGKSGSWGSQPRYGGDRFSGPRDHRNHFQSRERDSGFGRDRSSWNKQPLCGDGNGASTYRPPPKGQRVCKFYESGYCKKGASCSYWHP</sequence>
<evidence type="ECO:0000259" key="11">
    <source>
        <dbReference type="PROSITE" id="PS51925"/>
    </source>
</evidence>
<feature type="zinc finger region" description="C3H1-type" evidence="5">
    <location>
        <begin position="1570"/>
        <end position="1595"/>
    </location>
</feature>
<dbReference type="STRING" id="3694.A0A2K2AFG8"/>
<dbReference type="InterPro" id="IPR003121">
    <property type="entry name" value="SWIB_MDM2_domain"/>
</dbReference>
<dbReference type="PROSITE" id="PS01359">
    <property type="entry name" value="ZF_PHD_1"/>
    <property type="match status" value="1"/>
</dbReference>
<dbReference type="Gene3D" id="3.90.70.200">
    <property type="entry name" value="Plus-3 domain"/>
    <property type="match status" value="1"/>
</dbReference>
<dbReference type="InterPro" id="IPR000571">
    <property type="entry name" value="Znf_CCCH"/>
</dbReference>
<dbReference type="FunFam" id="3.30.40.10:FF:000303">
    <property type="entry name" value="Zinc finger CCCH domain-containing protein 19"/>
    <property type="match status" value="1"/>
</dbReference>
<name>A0A2K2AFG8_POPTR</name>
<feature type="compositionally biased region" description="Polar residues" evidence="6">
    <location>
        <begin position="1205"/>
        <end position="1215"/>
    </location>
</feature>
<dbReference type="SUPFAM" id="SSF55277">
    <property type="entry name" value="GYF domain"/>
    <property type="match status" value="1"/>
</dbReference>
<feature type="compositionally biased region" description="Basic and acidic residues" evidence="6">
    <location>
        <begin position="1023"/>
        <end position="1035"/>
    </location>
</feature>
<evidence type="ECO:0000313" key="12">
    <source>
        <dbReference type="EMBL" id="PNT36274.1"/>
    </source>
</evidence>
<feature type="domain" description="GYF" evidence="9">
    <location>
        <begin position="831"/>
        <end position="885"/>
    </location>
</feature>
<feature type="domain" description="C3H1-type" evidence="8">
    <location>
        <begin position="1570"/>
        <end position="1595"/>
    </location>
</feature>
<dbReference type="PROSITE" id="PS50016">
    <property type="entry name" value="ZF_PHD_2"/>
    <property type="match status" value="1"/>
</dbReference>
<protein>
    <recommendedName>
        <fullName evidence="14">Zinc finger CCCH domain-containing protein 44</fullName>
    </recommendedName>
</protein>
<evidence type="ECO:0000259" key="10">
    <source>
        <dbReference type="PROSITE" id="PS51360"/>
    </source>
</evidence>
<dbReference type="InterPro" id="IPR019835">
    <property type="entry name" value="SWIB_domain"/>
</dbReference>
<feature type="compositionally biased region" description="Polar residues" evidence="6">
    <location>
        <begin position="1372"/>
        <end position="1405"/>
    </location>
</feature>
<evidence type="ECO:0000313" key="13">
    <source>
        <dbReference type="Proteomes" id="UP000006729"/>
    </source>
</evidence>
<dbReference type="InParanoid" id="A0A2K2AFG8"/>
<dbReference type="InterPro" id="IPR019786">
    <property type="entry name" value="Zinc_finger_PHD-type_CS"/>
</dbReference>
<evidence type="ECO:0000259" key="9">
    <source>
        <dbReference type="PROSITE" id="PS50829"/>
    </source>
</evidence>
<keyword evidence="4" id="KW-0238">DNA-binding</keyword>
<feature type="compositionally biased region" description="Polar residues" evidence="6">
    <location>
        <begin position="1063"/>
        <end position="1101"/>
    </location>
</feature>
<dbReference type="SMART" id="SM00719">
    <property type="entry name" value="Plus3"/>
    <property type="match status" value="1"/>
</dbReference>
<dbReference type="Proteomes" id="UP000006729">
    <property type="component" value="Chromosome 5"/>
</dbReference>
<dbReference type="GO" id="GO:0016593">
    <property type="term" value="C:Cdc73/Paf1 complex"/>
    <property type="evidence" value="ECO:0000318"/>
    <property type="project" value="GO_Central"/>
</dbReference>
<evidence type="ECO:0000256" key="6">
    <source>
        <dbReference type="SAM" id="MobiDB-lite"/>
    </source>
</evidence>
<dbReference type="SMART" id="SM00444">
    <property type="entry name" value="GYF"/>
    <property type="match status" value="1"/>
</dbReference>
<dbReference type="PROSITE" id="PS51360">
    <property type="entry name" value="PLUS3"/>
    <property type="match status" value="1"/>
</dbReference>
<feature type="compositionally biased region" description="Polar residues" evidence="6">
    <location>
        <begin position="1417"/>
        <end position="1453"/>
    </location>
</feature>
<feature type="region of interest" description="Disordered" evidence="6">
    <location>
        <begin position="459"/>
        <end position="487"/>
    </location>
</feature>
<feature type="region of interest" description="Disordered" evidence="6">
    <location>
        <begin position="1347"/>
        <end position="1571"/>
    </location>
</feature>
<dbReference type="Pfam" id="PF25980">
    <property type="entry name" value="NERD_plant"/>
    <property type="match status" value="1"/>
</dbReference>
<dbReference type="InterPro" id="IPR001965">
    <property type="entry name" value="Znf_PHD"/>
</dbReference>
<proteinExistence type="predicted"/>
<dbReference type="Pfam" id="PF03126">
    <property type="entry name" value="Plus-3"/>
    <property type="match status" value="1"/>
</dbReference>
<keyword evidence="3 5" id="KW-0862">Zinc</keyword>
<keyword evidence="13" id="KW-1185">Reference proteome</keyword>
<dbReference type="CDD" id="cd00072">
    <property type="entry name" value="GYF"/>
    <property type="match status" value="1"/>
</dbReference>
<feature type="region of interest" description="Disordered" evidence="6">
    <location>
        <begin position="689"/>
        <end position="739"/>
    </location>
</feature>
<feature type="region of interest" description="Disordered" evidence="6">
    <location>
        <begin position="1182"/>
        <end position="1217"/>
    </location>
</feature>
<dbReference type="PROSITE" id="PS51925">
    <property type="entry name" value="SWIB_MDM2"/>
    <property type="match status" value="1"/>
</dbReference>
<dbReference type="InterPro" id="IPR003169">
    <property type="entry name" value="GYF"/>
</dbReference>
<feature type="region of interest" description="Disordered" evidence="6">
    <location>
        <begin position="1023"/>
        <end position="1102"/>
    </location>
</feature>
<feature type="domain" description="DM2" evidence="11">
    <location>
        <begin position="347"/>
        <end position="430"/>
    </location>
</feature>
<dbReference type="CDD" id="cd10567">
    <property type="entry name" value="SWIB-MDM2_like"/>
    <property type="match status" value="1"/>
</dbReference>
<dbReference type="InterPro" id="IPR013083">
    <property type="entry name" value="Znf_RING/FYVE/PHD"/>
</dbReference>
<dbReference type="SMART" id="SM00151">
    <property type="entry name" value="SWIB"/>
    <property type="match status" value="1"/>
</dbReference>
<feature type="compositionally biased region" description="Basic and acidic residues" evidence="6">
    <location>
        <begin position="1536"/>
        <end position="1550"/>
    </location>
</feature>
<organism evidence="12 13">
    <name type="scientific">Populus trichocarpa</name>
    <name type="common">Western balsam poplar</name>
    <name type="synonym">Populus balsamifera subsp. trichocarpa</name>
    <dbReference type="NCBI Taxonomy" id="3694"/>
    <lineage>
        <taxon>Eukaryota</taxon>
        <taxon>Viridiplantae</taxon>
        <taxon>Streptophyta</taxon>
        <taxon>Embryophyta</taxon>
        <taxon>Tracheophyta</taxon>
        <taxon>Spermatophyta</taxon>
        <taxon>Magnoliopsida</taxon>
        <taxon>eudicotyledons</taxon>
        <taxon>Gunneridae</taxon>
        <taxon>Pentapetalae</taxon>
        <taxon>rosids</taxon>
        <taxon>fabids</taxon>
        <taxon>Malpighiales</taxon>
        <taxon>Salicaceae</taxon>
        <taxon>Saliceae</taxon>
        <taxon>Populus</taxon>
    </lineage>
</organism>
<dbReference type="InterPro" id="IPR036128">
    <property type="entry name" value="Plus3-like_sf"/>
</dbReference>
<dbReference type="InterPro" id="IPR058668">
    <property type="entry name" value="NERD_dom"/>
</dbReference>
<dbReference type="InterPro" id="IPR036855">
    <property type="entry name" value="Znf_CCCH_sf"/>
</dbReference>
<dbReference type="InterPro" id="IPR036885">
    <property type="entry name" value="SWIB_MDM2_dom_sf"/>
</dbReference>
<evidence type="ECO:0000259" key="7">
    <source>
        <dbReference type="PROSITE" id="PS50016"/>
    </source>
</evidence>
<evidence type="ECO:0000256" key="1">
    <source>
        <dbReference type="ARBA" id="ARBA00022723"/>
    </source>
</evidence>
<gene>
    <name evidence="12" type="ORF">POPTR_005G117300</name>
</gene>
<dbReference type="CDD" id="cd15568">
    <property type="entry name" value="PHD5_NSD"/>
    <property type="match status" value="1"/>
</dbReference>
<dbReference type="Gene3D" id="3.30.40.10">
    <property type="entry name" value="Zinc/RING finger domain, C3HC4 (zinc finger)"/>
    <property type="match status" value="1"/>
</dbReference>
<evidence type="ECO:0000256" key="5">
    <source>
        <dbReference type="PROSITE-ProRule" id="PRU00723"/>
    </source>
</evidence>
<evidence type="ECO:0000256" key="3">
    <source>
        <dbReference type="ARBA" id="ARBA00022833"/>
    </source>
</evidence>
<feature type="compositionally biased region" description="Polar residues" evidence="6">
    <location>
        <begin position="1460"/>
        <end position="1469"/>
    </location>
</feature>
<dbReference type="ExpressionAtlas" id="A0A2K2AFG8">
    <property type="expression patterns" value="baseline and differential"/>
</dbReference>
<dbReference type="GO" id="GO:1990269">
    <property type="term" value="F:RNA polymerase II C-terminal domain phosphoserine binding"/>
    <property type="evidence" value="ECO:0000318"/>
    <property type="project" value="GO_Central"/>
</dbReference>
<evidence type="ECO:0000256" key="4">
    <source>
        <dbReference type="ARBA" id="ARBA00023125"/>
    </source>
</evidence>
<feature type="region of interest" description="Disordered" evidence="6">
    <location>
        <begin position="90"/>
        <end position="112"/>
    </location>
</feature>
<dbReference type="Gene3D" id="3.30.1490.40">
    <property type="match status" value="1"/>
</dbReference>
<dbReference type="Pfam" id="PF02213">
    <property type="entry name" value="GYF"/>
    <property type="match status" value="1"/>
</dbReference>
<dbReference type="SUPFAM" id="SSF159042">
    <property type="entry name" value="Plus3-like"/>
    <property type="match status" value="1"/>
</dbReference>
<keyword evidence="2 5" id="KW-0863">Zinc-finger</keyword>
<dbReference type="InterPro" id="IPR019787">
    <property type="entry name" value="Znf_PHD-finger"/>
</dbReference>
<dbReference type="EMBL" id="CM009294">
    <property type="protein sequence ID" value="PNT36274.1"/>
    <property type="molecule type" value="Genomic_DNA"/>
</dbReference>
<evidence type="ECO:0008006" key="14">
    <source>
        <dbReference type="Google" id="ProtNLM"/>
    </source>
</evidence>
<dbReference type="SUPFAM" id="SSF57903">
    <property type="entry name" value="FYVE/PHD zinc finger"/>
    <property type="match status" value="1"/>
</dbReference>
<dbReference type="Gene3D" id="1.10.245.10">
    <property type="entry name" value="SWIB/MDM2 domain"/>
    <property type="match status" value="1"/>
</dbReference>
<dbReference type="InterPro" id="IPR035445">
    <property type="entry name" value="GYF-like_dom_sf"/>
</dbReference>